<protein>
    <recommendedName>
        <fullName evidence="3">DUF481 domain-containing protein</fullName>
    </recommendedName>
</protein>
<sequence>MKYLFFFSLFVSHLTVFSQIVNIENKRLTDNKQGFSGSAELNFNFTMNTVQLLQIGDKVQLGYVKKKHQFLIVTDHSFVKSEGDNFVNKGFQHFRYNYVFKDSGNVSFEAFQQGQFNKIQKINLRLLAGVGLRLNLVNEEKYQLSIGSGMMGEYEELLDVGSSTDVLSTSYLSFDGQFNETVGINTIAYYQPKLIDYGNYRFSSETALRFKINEYLSFLLIYSLTHDSRNIADVRKTNYVLKNTLRVSF</sequence>
<keyword evidence="2" id="KW-1185">Reference proteome</keyword>
<dbReference type="InterPro" id="IPR007433">
    <property type="entry name" value="DUF481"/>
</dbReference>
<gene>
    <name evidence="1" type="ORF">DNU06_06865</name>
</gene>
<accession>A0A2W1NEM3</accession>
<dbReference type="OrthoDB" id="5333575at2"/>
<dbReference type="Pfam" id="PF04338">
    <property type="entry name" value="DUF481"/>
    <property type="match status" value="1"/>
</dbReference>
<comment type="caution">
    <text evidence="1">The sequence shown here is derived from an EMBL/GenBank/DDBJ whole genome shotgun (WGS) entry which is preliminary data.</text>
</comment>
<reference evidence="1 2" key="1">
    <citation type="submission" date="2018-06" db="EMBL/GenBank/DDBJ databases">
        <title>The draft genome sequence of Crocinitomix sp. SM1701.</title>
        <authorList>
            <person name="Zhang X."/>
        </authorList>
    </citation>
    <scope>NUCLEOTIDE SEQUENCE [LARGE SCALE GENOMIC DNA]</scope>
    <source>
        <strain evidence="1 2">SM1701</strain>
    </source>
</reference>
<proteinExistence type="predicted"/>
<name>A0A2W1NEM3_9FLAO</name>
<organism evidence="1 2">
    <name type="scientific">Putridiphycobacter roseus</name>
    <dbReference type="NCBI Taxonomy" id="2219161"/>
    <lineage>
        <taxon>Bacteria</taxon>
        <taxon>Pseudomonadati</taxon>
        <taxon>Bacteroidota</taxon>
        <taxon>Flavobacteriia</taxon>
        <taxon>Flavobacteriales</taxon>
        <taxon>Crocinitomicaceae</taxon>
        <taxon>Putridiphycobacter</taxon>
    </lineage>
</organism>
<evidence type="ECO:0008006" key="3">
    <source>
        <dbReference type="Google" id="ProtNLM"/>
    </source>
</evidence>
<dbReference type="EMBL" id="QKSB01000003">
    <property type="protein sequence ID" value="PZE17543.1"/>
    <property type="molecule type" value="Genomic_DNA"/>
</dbReference>
<dbReference type="AlphaFoldDB" id="A0A2W1NEM3"/>
<dbReference type="RefSeq" id="WP_111062503.1">
    <property type="nucleotide sequence ID" value="NZ_JBHUCU010000027.1"/>
</dbReference>
<evidence type="ECO:0000313" key="2">
    <source>
        <dbReference type="Proteomes" id="UP000249248"/>
    </source>
</evidence>
<dbReference type="Proteomes" id="UP000249248">
    <property type="component" value="Unassembled WGS sequence"/>
</dbReference>
<evidence type="ECO:0000313" key="1">
    <source>
        <dbReference type="EMBL" id="PZE17543.1"/>
    </source>
</evidence>